<keyword evidence="4" id="KW-1185">Reference proteome</keyword>
<name>M2N1P5_BAUPA</name>
<dbReference type="SUPFAM" id="SSF144000">
    <property type="entry name" value="Oxysterol-binding protein-like"/>
    <property type="match status" value="1"/>
</dbReference>
<dbReference type="KEGG" id="bcom:BAUCODRAFT_143068"/>
<dbReference type="AlphaFoldDB" id="M2N1P5"/>
<dbReference type="InterPro" id="IPR037239">
    <property type="entry name" value="OSBP_sf"/>
</dbReference>
<evidence type="ECO:0000256" key="2">
    <source>
        <dbReference type="RuleBase" id="RU003844"/>
    </source>
</evidence>
<dbReference type="InterPro" id="IPR018494">
    <property type="entry name" value="Oxysterol-bd_CS"/>
</dbReference>
<dbReference type="OrthoDB" id="14833at2759"/>
<accession>M2N1P5</accession>
<dbReference type="Gene3D" id="2.40.160.120">
    <property type="match status" value="1"/>
</dbReference>
<dbReference type="Pfam" id="PF01237">
    <property type="entry name" value="Oxysterol_BP"/>
    <property type="match status" value="1"/>
</dbReference>
<dbReference type="eggNOG" id="KOG2210">
    <property type="taxonomic scope" value="Eukaryota"/>
</dbReference>
<proteinExistence type="inferred from homology"/>
<protein>
    <recommendedName>
        <fullName evidence="5">Oxysterol-binding protein</fullName>
    </recommendedName>
</protein>
<dbReference type="GO" id="GO:0008142">
    <property type="term" value="F:oxysterol binding"/>
    <property type="evidence" value="ECO:0007669"/>
    <property type="project" value="TreeGrafter"/>
</dbReference>
<dbReference type="Proteomes" id="UP000011761">
    <property type="component" value="Unassembled WGS sequence"/>
</dbReference>
<dbReference type="GO" id="GO:0016020">
    <property type="term" value="C:membrane"/>
    <property type="evidence" value="ECO:0007669"/>
    <property type="project" value="TreeGrafter"/>
</dbReference>
<dbReference type="HOGENOM" id="CLU_012334_0_2_1"/>
<dbReference type="PANTHER" id="PTHR10972:SF92">
    <property type="entry name" value="OXYSTEROL BINDING PROTEIN"/>
    <property type="match status" value="1"/>
</dbReference>
<dbReference type="InterPro" id="IPR000648">
    <property type="entry name" value="Oxysterol-bd"/>
</dbReference>
<gene>
    <name evidence="3" type="ORF">BAUCODRAFT_143068</name>
</gene>
<evidence type="ECO:0008006" key="5">
    <source>
        <dbReference type="Google" id="ProtNLM"/>
    </source>
</evidence>
<dbReference type="Gene3D" id="3.30.70.3490">
    <property type="match status" value="1"/>
</dbReference>
<comment type="similarity">
    <text evidence="1 2">Belongs to the OSBP family.</text>
</comment>
<organism evidence="3 4">
    <name type="scientific">Baudoinia panamericana (strain UAMH 10762)</name>
    <name type="common">Angels' share fungus</name>
    <name type="synonym">Baudoinia compniacensis (strain UAMH 10762)</name>
    <dbReference type="NCBI Taxonomy" id="717646"/>
    <lineage>
        <taxon>Eukaryota</taxon>
        <taxon>Fungi</taxon>
        <taxon>Dikarya</taxon>
        <taxon>Ascomycota</taxon>
        <taxon>Pezizomycotina</taxon>
        <taxon>Dothideomycetes</taxon>
        <taxon>Dothideomycetidae</taxon>
        <taxon>Mycosphaerellales</taxon>
        <taxon>Teratosphaeriaceae</taxon>
        <taxon>Baudoinia</taxon>
    </lineage>
</organism>
<dbReference type="PROSITE" id="PS01013">
    <property type="entry name" value="OSBP"/>
    <property type="match status" value="1"/>
</dbReference>
<dbReference type="EMBL" id="KB445562">
    <property type="protein sequence ID" value="EMC92555.1"/>
    <property type="molecule type" value="Genomic_DNA"/>
</dbReference>
<sequence length="394" mass="44021">MAENGQHHSSLKQFLASIASIRGDLSSITAPPFLLADKSTTEFPRYWIEHPDLFCAPAYEQTPERRLLAVLKSFLASLRGQQYAGRDGSDGIKKPLNAFLGEIFIGECGIGGEECKLISEQVSHHPPVTACYLWNEKHGVRAEGYTRQEITFNGNVNIQQIGYAIMHLDGFDEDYLLPLPSVKVSGILSGNPYPEIHGTYNIVSSTGLIAEIEFTGKGFFGFGGQKNYARGTIFRADDMSKKTPLFTAEGSWSDTLQFKDANGKVIDRYEIGGVPASEFRTEPLDQQDPWESRKAWAGVIESIRRGDMQGVADHKSALENGQRELRKHDDTSEENWQPLFYRNETSDPVAEKLMAVVGQKLQADKTCGVWKFDVTRANQLERPWRGDLTPRGKQ</sequence>
<evidence type="ECO:0000256" key="1">
    <source>
        <dbReference type="ARBA" id="ARBA00008842"/>
    </source>
</evidence>
<dbReference type="GeneID" id="19108435"/>
<reference evidence="3 4" key="1">
    <citation type="journal article" date="2012" name="PLoS Pathog.">
        <title>Diverse lifestyles and strategies of plant pathogenesis encoded in the genomes of eighteen Dothideomycetes fungi.</title>
        <authorList>
            <person name="Ohm R.A."/>
            <person name="Feau N."/>
            <person name="Henrissat B."/>
            <person name="Schoch C.L."/>
            <person name="Horwitz B.A."/>
            <person name="Barry K.W."/>
            <person name="Condon B.J."/>
            <person name="Copeland A.C."/>
            <person name="Dhillon B."/>
            <person name="Glaser F."/>
            <person name="Hesse C.N."/>
            <person name="Kosti I."/>
            <person name="LaButti K."/>
            <person name="Lindquist E.A."/>
            <person name="Lucas S."/>
            <person name="Salamov A.A."/>
            <person name="Bradshaw R.E."/>
            <person name="Ciuffetti L."/>
            <person name="Hamelin R.C."/>
            <person name="Kema G.H.J."/>
            <person name="Lawrence C."/>
            <person name="Scott J.A."/>
            <person name="Spatafora J.W."/>
            <person name="Turgeon B.G."/>
            <person name="de Wit P.J.G.M."/>
            <person name="Zhong S."/>
            <person name="Goodwin S.B."/>
            <person name="Grigoriev I.V."/>
        </authorList>
    </citation>
    <scope>NUCLEOTIDE SEQUENCE [LARGE SCALE GENOMIC DNA]</scope>
    <source>
        <strain evidence="3 4">UAMH 10762</strain>
    </source>
</reference>
<dbReference type="RefSeq" id="XP_007680833.1">
    <property type="nucleotide sequence ID" value="XM_007682643.1"/>
</dbReference>
<evidence type="ECO:0000313" key="4">
    <source>
        <dbReference type="Proteomes" id="UP000011761"/>
    </source>
</evidence>
<dbReference type="Gene3D" id="1.10.287.2720">
    <property type="match status" value="1"/>
</dbReference>
<dbReference type="GO" id="GO:0005829">
    <property type="term" value="C:cytosol"/>
    <property type="evidence" value="ECO:0007669"/>
    <property type="project" value="TreeGrafter"/>
</dbReference>
<dbReference type="OMA" id="WEPLFFK"/>
<evidence type="ECO:0000313" key="3">
    <source>
        <dbReference type="EMBL" id="EMC92555.1"/>
    </source>
</evidence>
<dbReference type="PANTHER" id="PTHR10972">
    <property type="entry name" value="OXYSTEROL-BINDING PROTEIN-RELATED"/>
    <property type="match status" value="1"/>
</dbReference>